<keyword evidence="2" id="KW-1185">Reference proteome</keyword>
<evidence type="ECO:0000313" key="2">
    <source>
        <dbReference type="Proteomes" id="UP000250086"/>
    </source>
</evidence>
<dbReference type="AlphaFoldDB" id="A0A2X0VWY1"/>
<dbReference type="RefSeq" id="WP_113745127.1">
    <property type="nucleotide sequence ID" value="NZ_UAPV01000002.1"/>
</dbReference>
<dbReference type="Proteomes" id="UP000250086">
    <property type="component" value="Unassembled WGS sequence"/>
</dbReference>
<evidence type="ECO:0000313" key="1">
    <source>
        <dbReference type="EMBL" id="SPT78809.1"/>
    </source>
</evidence>
<proteinExistence type="predicted"/>
<accession>A0A2X0VWY1</accession>
<dbReference type="EMBL" id="UAPV01000002">
    <property type="protein sequence ID" value="SPT78809.1"/>
    <property type="molecule type" value="Genomic_DNA"/>
</dbReference>
<protein>
    <submittedName>
        <fullName evidence="1">Uncharacterized protein</fullName>
    </submittedName>
</protein>
<name>A0A2X0VWY1_9GAMM</name>
<sequence length="71" mass="8527">MTVYKTLELNGIDTESYLRRLNNSMYAHCINKAMTRYYMDNGELPKGQIKSWDMVKLLQDFDYTEFDIFKN</sequence>
<gene>
    <name evidence="1" type="ORF">NCTC13093_02485</name>
</gene>
<organism evidence="1 2">
    <name type="scientific">Anaerobiospirillum thomasii</name>
    <dbReference type="NCBI Taxonomy" id="179995"/>
    <lineage>
        <taxon>Bacteria</taxon>
        <taxon>Pseudomonadati</taxon>
        <taxon>Pseudomonadota</taxon>
        <taxon>Gammaproteobacteria</taxon>
        <taxon>Aeromonadales</taxon>
        <taxon>Succinivibrionaceae</taxon>
        <taxon>Anaerobiospirillum</taxon>
    </lineage>
</organism>
<reference evidence="1 2" key="1">
    <citation type="submission" date="2018-06" db="EMBL/GenBank/DDBJ databases">
        <authorList>
            <consortium name="Pathogen Informatics"/>
            <person name="Doyle S."/>
        </authorList>
    </citation>
    <scope>NUCLEOTIDE SEQUENCE [LARGE SCALE GENOMIC DNA]</scope>
    <source>
        <strain evidence="1 2">NCTC13093</strain>
    </source>
</reference>